<dbReference type="AlphaFoldDB" id="A0A3B1BX11"/>
<reference evidence="2" key="1">
    <citation type="submission" date="2018-06" db="EMBL/GenBank/DDBJ databases">
        <authorList>
            <person name="Zhirakovskaya E."/>
        </authorList>
    </citation>
    <scope>NUCLEOTIDE SEQUENCE</scope>
</reference>
<dbReference type="SUPFAM" id="SSF52833">
    <property type="entry name" value="Thioredoxin-like"/>
    <property type="match status" value="1"/>
</dbReference>
<dbReference type="GO" id="GO:0016491">
    <property type="term" value="F:oxidoreductase activity"/>
    <property type="evidence" value="ECO:0007669"/>
    <property type="project" value="InterPro"/>
</dbReference>
<dbReference type="CDD" id="cd02969">
    <property type="entry name" value="PRX_like1"/>
    <property type="match status" value="1"/>
</dbReference>
<organism evidence="2">
    <name type="scientific">hydrothermal vent metagenome</name>
    <dbReference type="NCBI Taxonomy" id="652676"/>
    <lineage>
        <taxon>unclassified sequences</taxon>
        <taxon>metagenomes</taxon>
        <taxon>ecological metagenomes</taxon>
    </lineage>
</organism>
<gene>
    <name evidence="2" type="ORF">MNBD_IGNAVI01-1583</name>
</gene>
<sequence length="185" mass="20679">MSNTPSNMLPLGTTAPDFNLIDTVSDKMISLNDIKGESATVVMFICNHCPFVKHVNEELVRLANDYKDKGIGFVAISSNDVKNFPQDSPELMKKNAEQLGYPFPYLYDETQEIAKAYDAACTPDFYIFDKNLKLVYRGQLDSSRPGNDKPIDGRDIRNALDAILAGKEVDPNQVPSMGCNIKWKH</sequence>
<dbReference type="InterPro" id="IPR047262">
    <property type="entry name" value="PRX-like1"/>
</dbReference>
<dbReference type="PROSITE" id="PS51352">
    <property type="entry name" value="THIOREDOXIN_2"/>
    <property type="match status" value="1"/>
</dbReference>
<dbReference type="InterPro" id="IPR000866">
    <property type="entry name" value="AhpC/TSA"/>
</dbReference>
<feature type="domain" description="Thioredoxin" evidence="1">
    <location>
        <begin position="9"/>
        <end position="165"/>
    </location>
</feature>
<dbReference type="Pfam" id="PF00578">
    <property type="entry name" value="AhpC-TSA"/>
    <property type="match status" value="1"/>
</dbReference>
<dbReference type="PANTHER" id="PTHR43640">
    <property type="entry name" value="OS07G0260300 PROTEIN"/>
    <property type="match status" value="1"/>
</dbReference>
<accession>A0A3B1BX11</accession>
<dbReference type="InterPro" id="IPR013766">
    <property type="entry name" value="Thioredoxin_domain"/>
</dbReference>
<proteinExistence type="predicted"/>
<dbReference type="GO" id="GO:0016209">
    <property type="term" value="F:antioxidant activity"/>
    <property type="evidence" value="ECO:0007669"/>
    <property type="project" value="InterPro"/>
</dbReference>
<protein>
    <submittedName>
        <fullName evidence="2">Alkyl hydroperoxide reductase and/or thiol-specific antioxidant family (AhpC/TSA) protein</fullName>
    </submittedName>
</protein>
<dbReference type="InterPro" id="IPR036249">
    <property type="entry name" value="Thioredoxin-like_sf"/>
</dbReference>
<dbReference type="PANTHER" id="PTHR43640:SF1">
    <property type="entry name" value="THIOREDOXIN-DEPENDENT PEROXIREDOXIN"/>
    <property type="match status" value="1"/>
</dbReference>
<dbReference type="EMBL" id="UOGD01000165">
    <property type="protein sequence ID" value="VAX20332.1"/>
    <property type="molecule type" value="Genomic_DNA"/>
</dbReference>
<evidence type="ECO:0000313" key="2">
    <source>
        <dbReference type="EMBL" id="VAX20332.1"/>
    </source>
</evidence>
<name>A0A3B1BX11_9ZZZZ</name>
<dbReference type="Gene3D" id="3.40.30.10">
    <property type="entry name" value="Glutaredoxin"/>
    <property type="match status" value="1"/>
</dbReference>
<evidence type="ECO:0000259" key="1">
    <source>
        <dbReference type="PROSITE" id="PS51352"/>
    </source>
</evidence>